<organism evidence="2 3">
    <name type="scientific">Gongylonema pulchrum</name>
    <dbReference type="NCBI Taxonomy" id="637853"/>
    <lineage>
        <taxon>Eukaryota</taxon>
        <taxon>Metazoa</taxon>
        <taxon>Ecdysozoa</taxon>
        <taxon>Nematoda</taxon>
        <taxon>Chromadorea</taxon>
        <taxon>Rhabditida</taxon>
        <taxon>Spirurina</taxon>
        <taxon>Spiruromorpha</taxon>
        <taxon>Spiruroidea</taxon>
        <taxon>Gongylonematidae</taxon>
        <taxon>Gongylonema</taxon>
    </lineage>
</organism>
<reference evidence="2 3" key="1">
    <citation type="submission" date="2018-11" db="EMBL/GenBank/DDBJ databases">
        <authorList>
            <consortium name="Pathogen Informatics"/>
        </authorList>
    </citation>
    <scope>NUCLEOTIDE SEQUENCE [LARGE SCALE GENOMIC DNA]</scope>
</reference>
<protein>
    <recommendedName>
        <fullName evidence="1">Glycosyl hydrolase family 31 C-terminal domain-containing protein</fullName>
    </recommendedName>
</protein>
<keyword evidence="3" id="KW-1185">Reference proteome</keyword>
<dbReference type="Proteomes" id="UP000271098">
    <property type="component" value="Unassembled WGS sequence"/>
</dbReference>
<dbReference type="PANTHER" id="PTHR22762:SF133">
    <property type="entry name" value="P-TYPE DOMAIN-CONTAINING PROTEIN"/>
    <property type="match status" value="1"/>
</dbReference>
<evidence type="ECO:0000313" key="3">
    <source>
        <dbReference type="Proteomes" id="UP000271098"/>
    </source>
</evidence>
<dbReference type="AlphaFoldDB" id="A0A3P6TGD6"/>
<gene>
    <name evidence="2" type="ORF">GPUH_LOCUS9839</name>
</gene>
<accession>A0A3P6TGD6</accession>
<name>A0A3P6TGD6_9BILA</name>
<evidence type="ECO:0000313" key="2">
    <source>
        <dbReference type="EMBL" id="VDK78270.1"/>
    </source>
</evidence>
<feature type="domain" description="Glycosyl hydrolase family 31 C-terminal" evidence="1">
    <location>
        <begin position="9"/>
        <end position="98"/>
    </location>
</feature>
<dbReference type="Gene3D" id="2.60.40.1180">
    <property type="entry name" value="Golgi alpha-mannosidase II"/>
    <property type="match status" value="1"/>
</dbReference>
<dbReference type="SUPFAM" id="SSF51011">
    <property type="entry name" value="Glycosyl hydrolase domain"/>
    <property type="match status" value="1"/>
</dbReference>
<dbReference type="InterPro" id="IPR013780">
    <property type="entry name" value="Glyco_hydro_b"/>
</dbReference>
<dbReference type="InterPro" id="IPR048395">
    <property type="entry name" value="Glyco_hydro_31_C"/>
</dbReference>
<dbReference type="Pfam" id="PF21365">
    <property type="entry name" value="Glyco_hydro_31_3rd"/>
    <property type="match status" value="1"/>
</dbReference>
<evidence type="ECO:0000259" key="1">
    <source>
        <dbReference type="Pfam" id="PF21365"/>
    </source>
</evidence>
<sequence>MHFDVAINGGTVVRPLFFEFVNDTQARNIDHQFLWGASMMIIPVTNQSTEIVFAYIPHGLWYSIRYSDYGDVYENGNAAFKAPITDLIPVLLRGKPILTVSLFWYQNLFEVI</sequence>
<dbReference type="EMBL" id="UYRT01034239">
    <property type="protein sequence ID" value="VDK78270.1"/>
    <property type="molecule type" value="Genomic_DNA"/>
</dbReference>
<dbReference type="GO" id="GO:0004558">
    <property type="term" value="F:alpha-1,4-glucosidase activity"/>
    <property type="evidence" value="ECO:0007669"/>
    <property type="project" value="TreeGrafter"/>
</dbReference>
<dbReference type="PANTHER" id="PTHR22762">
    <property type="entry name" value="ALPHA-GLUCOSIDASE"/>
    <property type="match status" value="1"/>
</dbReference>
<proteinExistence type="predicted"/>
<dbReference type="OrthoDB" id="5859736at2759"/>